<gene>
    <name evidence="2" type="ORF">DGAL_LOCUS7703</name>
</gene>
<organism evidence="2 3">
    <name type="scientific">Daphnia galeata</name>
    <dbReference type="NCBI Taxonomy" id="27404"/>
    <lineage>
        <taxon>Eukaryota</taxon>
        <taxon>Metazoa</taxon>
        <taxon>Ecdysozoa</taxon>
        <taxon>Arthropoda</taxon>
        <taxon>Crustacea</taxon>
        <taxon>Branchiopoda</taxon>
        <taxon>Diplostraca</taxon>
        <taxon>Cladocera</taxon>
        <taxon>Anomopoda</taxon>
        <taxon>Daphniidae</taxon>
        <taxon>Daphnia</taxon>
    </lineage>
</organism>
<evidence type="ECO:0000313" key="3">
    <source>
        <dbReference type="Proteomes" id="UP000789390"/>
    </source>
</evidence>
<name>A0A8J2RLH3_9CRUS</name>
<keyword evidence="3" id="KW-1185">Reference proteome</keyword>
<reference evidence="2" key="1">
    <citation type="submission" date="2021-11" db="EMBL/GenBank/DDBJ databases">
        <authorList>
            <person name="Schell T."/>
        </authorList>
    </citation>
    <scope>NUCLEOTIDE SEQUENCE</scope>
    <source>
        <strain evidence="2">M5</strain>
    </source>
</reference>
<evidence type="ECO:0000256" key="1">
    <source>
        <dbReference type="SAM" id="MobiDB-lite"/>
    </source>
</evidence>
<feature type="region of interest" description="Disordered" evidence="1">
    <location>
        <begin position="158"/>
        <end position="193"/>
    </location>
</feature>
<protein>
    <submittedName>
        <fullName evidence="2">Uncharacterized protein</fullName>
    </submittedName>
</protein>
<dbReference type="AlphaFoldDB" id="A0A8J2RLH3"/>
<comment type="caution">
    <text evidence="2">The sequence shown here is derived from an EMBL/GenBank/DDBJ whole genome shotgun (WGS) entry which is preliminary data.</text>
</comment>
<dbReference type="Proteomes" id="UP000789390">
    <property type="component" value="Unassembled WGS sequence"/>
</dbReference>
<sequence length="193" mass="21203">MDATKNCESFGISATTSTSNLVKEPTSVTPITSISVFIEEEPNEREHLNDISQDNLGEETISVNPPFLLQKNSRKENISVNFYNSNVTDISHQQISIQLKDIVVQTDKHFKTFVPVRRKAVQTNKSDFAKHGLLANVACSPFGSPWKVTVIDSKAPPVKHGNAKRILEIPSKEELSSSSSTGESCADLSESDL</sequence>
<feature type="compositionally biased region" description="Basic and acidic residues" evidence="1">
    <location>
        <begin position="165"/>
        <end position="175"/>
    </location>
</feature>
<dbReference type="OrthoDB" id="6394389at2759"/>
<proteinExistence type="predicted"/>
<accession>A0A8J2RLH3</accession>
<evidence type="ECO:0000313" key="2">
    <source>
        <dbReference type="EMBL" id="CAH0104776.1"/>
    </source>
</evidence>
<dbReference type="EMBL" id="CAKKLH010000157">
    <property type="protein sequence ID" value="CAH0104776.1"/>
    <property type="molecule type" value="Genomic_DNA"/>
</dbReference>